<sequence length="87" mass="9628">METKSTKLSSSVFFGFSDESGGKLTSLSVMNGSVHWNRTTENILRNVFCDLNTFGAGNGDVPDCIVTAYNYIVPLMRPLEIRYGNEI</sequence>
<accession>A0A8X6FVW9</accession>
<dbReference type="Proteomes" id="UP000887116">
    <property type="component" value="Unassembled WGS sequence"/>
</dbReference>
<gene>
    <name evidence="1" type="primary">AVEN_106935_1</name>
    <name evidence="1" type="ORF">TNCT_730331</name>
</gene>
<proteinExistence type="predicted"/>
<dbReference type="AlphaFoldDB" id="A0A8X6FVW9"/>
<reference evidence="1" key="1">
    <citation type="submission" date="2020-07" db="EMBL/GenBank/DDBJ databases">
        <title>Multicomponent nature underlies the extraordinary mechanical properties of spider dragline silk.</title>
        <authorList>
            <person name="Kono N."/>
            <person name="Nakamura H."/>
            <person name="Mori M."/>
            <person name="Yoshida Y."/>
            <person name="Ohtoshi R."/>
            <person name="Malay A.D."/>
            <person name="Moran D.A.P."/>
            <person name="Tomita M."/>
            <person name="Numata K."/>
            <person name="Arakawa K."/>
        </authorList>
    </citation>
    <scope>NUCLEOTIDE SEQUENCE</scope>
</reference>
<dbReference type="OrthoDB" id="6430425at2759"/>
<comment type="caution">
    <text evidence="1">The sequence shown here is derived from an EMBL/GenBank/DDBJ whole genome shotgun (WGS) entry which is preliminary data.</text>
</comment>
<organism evidence="1 2">
    <name type="scientific">Trichonephila clavata</name>
    <name type="common">Joro spider</name>
    <name type="synonym">Nephila clavata</name>
    <dbReference type="NCBI Taxonomy" id="2740835"/>
    <lineage>
        <taxon>Eukaryota</taxon>
        <taxon>Metazoa</taxon>
        <taxon>Ecdysozoa</taxon>
        <taxon>Arthropoda</taxon>
        <taxon>Chelicerata</taxon>
        <taxon>Arachnida</taxon>
        <taxon>Araneae</taxon>
        <taxon>Araneomorphae</taxon>
        <taxon>Entelegynae</taxon>
        <taxon>Araneoidea</taxon>
        <taxon>Nephilidae</taxon>
        <taxon>Trichonephila</taxon>
    </lineage>
</organism>
<evidence type="ECO:0000313" key="1">
    <source>
        <dbReference type="EMBL" id="GFQ88499.1"/>
    </source>
</evidence>
<keyword evidence="2" id="KW-1185">Reference proteome</keyword>
<dbReference type="EMBL" id="BMAO01033305">
    <property type="protein sequence ID" value="GFQ88499.1"/>
    <property type="molecule type" value="Genomic_DNA"/>
</dbReference>
<name>A0A8X6FVW9_TRICU</name>
<evidence type="ECO:0000313" key="2">
    <source>
        <dbReference type="Proteomes" id="UP000887116"/>
    </source>
</evidence>
<protein>
    <submittedName>
        <fullName evidence="1">Uncharacterized protein</fullName>
    </submittedName>
</protein>